<dbReference type="InterPro" id="IPR014001">
    <property type="entry name" value="Helicase_ATP-bd"/>
</dbReference>
<dbReference type="Pfam" id="PF00271">
    <property type="entry name" value="Helicase_C"/>
    <property type="match status" value="1"/>
</dbReference>
<accession>A0A1T4SER1</accession>
<dbReference type="InterPro" id="IPR027417">
    <property type="entry name" value="P-loop_NTPase"/>
</dbReference>
<dbReference type="Gene3D" id="3.40.50.10810">
    <property type="entry name" value="Tandem AAA-ATPase domain"/>
    <property type="match status" value="1"/>
</dbReference>
<keyword evidence="1" id="KW-0378">Hydrolase</keyword>
<dbReference type="EMBL" id="MTSM01000029">
    <property type="protein sequence ID" value="OPX54280.1"/>
    <property type="molecule type" value="Genomic_DNA"/>
</dbReference>
<protein>
    <recommendedName>
        <fullName evidence="2">Helicase ATP-binding domain-containing protein</fullName>
    </recommendedName>
</protein>
<sequence>MMTLKEMCVLAGVKTPKGAERILCHPDGNPEFSPFEHQISGLSILAGHEWSERSALWDEPGVGKTIPMQALILLYHLSGVKSMMVMPPKLMGRWMADFKRDWTVPEDLGFTYFLIQDMTPKKRNDTYAEFTLNDNWPSLMLMSYERIRREGLYLKMQEYTAFLFDEADKLSNPNTKLWGSIWRLFYSSKGKYGVHLFTGSEIRNIPTDAYGLIKLIDPELFYDYSEFYNKFVDEAIIAKYKDESGKFVRRTIGYTYRNLDELGRLMNRKARKETLRNVQKFLPELRTIEIPVDLSTSHLKLYRNLVKARLLEVDGELLDAEHASQLRHYAGRILSCPQNFVDEDKKVNFERNNNVLITADEVVESINPYKHKVIIWAWYRDTINHLRERYSKFNPAVIYGGQSTADSEANRIMFEESSVEDCGMMIANWGAGGAGFNWQCARYMLFVENPTTPRDIQQSIARMERTGQKHPMICYFLRVMGTIADKSFSKMVDKTMKVTEINGRVFPVQDMEVELFGL</sequence>
<name>A0A1T4SER1_9GAMM</name>
<dbReference type="OrthoDB" id="9772064at2"/>
<proteinExistence type="predicted"/>
<organism evidence="3 4">
    <name type="scientific">Oceanospirillum multiglobuliferum</name>
    <dbReference type="NCBI Taxonomy" id="64969"/>
    <lineage>
        <taxon>Bacteria</taxon>
        <taxon>Pseudomonadati</taxon>
        <taxon>Pseudomonadota</taxon>
        <taxon>Gammaproteobacteria</taxon>
        <taxon>Oceanospirillales</taxon>
        <taxon>Oceanospirillaceae</taxon>
        <taxon>Oceanospirillum</taxon>
    </lineage>
</organism>
<dbReference type="InterPro" id="IPR038718">
    <property type="entry name" value="SNF2-like_sf"/>
</dbReference>
<evidence type="ECO:0000259" key="2">
    <source>
        <dbReference type="PROSITE" id="PS51192"/>
    </source>
</evidence>
<dbReference type="Gene3D" id="3.40.50.300">
    <property type="entry name" value="P-loop containing nucleotide triphosphate hydrolases"/>
    <property type="match status" value="1"/>
</dbReference>
<dbReference type="InterPro" id="IPR001650">
    <property type="entry name" value="Helicase_C-like"/>
</dbReference>
<dbReference type="GO" id="GO:0005524">
    <property type="term" value="F:ATP binding"/>
    <property type="evidence" value="ECO:0007669"/>
    <property type="project" value="InterPro"/>
</dbReference>
<keyword evidence="1" id="KW-0347">Helicase</keyword>
<dbReference type="Pfam" id="PF00176">
    <property type="entry name" value="SNF2-rel_dom"/>
    <property type="match status" value="1"/>
</dbReference>
<dbReference type="AlphaFoldDB" id="A0A1T4SER1"/>
<comment type="caution">
    <text evidence="3">The sequence shown here is derived from an EMBL/GenBank/DDBJ whole genome shotgun (WGS) entry which is preliminary data.</text>
</comment>
<dbReference type="Proteomes" id="UP000191418">
    <property type="component" value="Unassembled WGS sequence"/>
</dbReference>
<dbReference type="InterPro" id="IPR000330">
    <property type="entry name" value="SNF2_N"/>
</dbReference>
<evidence type="ECO:0000256" key="1">
    <source>
        <dbReference type="ARBA" id="ARBA00022806"/>
    </source>
</evidence>
<feature type="domain" description="Helicase ATP-binding" evidence="2">
    <location>
        <begin position="45"/>
        <end position="219"/>
    </location>
</feature>
<evidence type="ECO:0000313" key="3">
    <source>
        <dbReference type="EMBL" id="OPX54280.1"/>
    </source>
</evidence>
<dbReference type="RefSeq" id="WP_078746506.1">
    <property type="nucleotide sequence ID" value="NZ_FUXG01000030.1"/>
</dbReference>
<keyword evidence="4" id="KW-1185">Reference proteome</keyword>
<reference evidence="3 4" key="1">
    <citation type="submission" date="2017-01" db="EMBL/GenBank/DDBJ databases">
        <title>Genome Sequencing of a Marine Spirillum, Oceanospirillum multiglobuliferum ATCC 33336, from Japan.</title>
        <authorList>
            <person name="Carney J.G."/>
            <person name="Trachtenberg A.M."/>
            <person name="Rheaume B.A."/>
            <person name="Linnane J.D."/>
            <person name="Pitts N.L."/>
            <person name="Mykles D.L."/>
            <person name="Maclea K.S."/>
        </authorList>
    </citation>
    <scope>NUCLEOTIDE SEQUENCE [LARGE SCALE GENOMIC DNA]</scope>
    <source>
        <strain evidence="3 4">ATCC 33336</strain>
    </source>
</reference>
<keyword evidence="1" id="KW-0547">Nucleotide-binding</keyword>
<gene>
    <name evidence="3" type="ORF">BTE48_14900</name>
</gene>
<dbReference type="PANTHER" id="PTHR10799">
    <property type="entry name" value="SNF2/RAD54 HELICASE FAMILY"/>
    <property type="match status" value="1"/>
</dbReference>
<keyword evidence="1" id="KW-0067">ATP-binding</keyword>
<dbReference type="PROSITE" id="PS51192">
    <property type="entry name" value="HELICASE_ATP_BIND_1"/>
    <property type="match status" value="1"/>
</dbReference>
<evidence type="ECO:0000313" key="4">
    <source>
        <dbReference type="Proteomes" id="UP000191418"/>
    </source>
</evidence>
<dbReference type="SUPFAM" id="SSF52540">
    <property type="entry name" value="P-loop containing nucleoside triphosphate hydrolases"/>
    <property type="match status" value="2"/>
</dbReference>
<dbReference type="STRING" id="64969.SAMN02745127_02994"/>